<organism evidence="2 3">
    <name type="scientific">Candidatus Scalindua japonica</name>
    <dbReference type="NCBI Taxonomy" id="1284222"/>
    <lineage>
        <taxon>Bacteria</taxon>
        <taxon>Pseudomonadati</taxon>
        <taxon>Planctomycetota</taxon>
        <taxon>Candidatus Brocadiia</taxon>
        <taxon>Candidatus Brocadiales</taxon>
        <taxon>Candidatus Scalinduaceae</taxon>
        <taxon>Candidatus Scalindua</taxon>
    </lineage>
</organism>
<dbReference type="EMBL" id="BAOS01000005">
    <property type="protein sequence ID" value="GAX59964.1"/>
    <property type="molecule type" value="Genomic_DNA"/>
</dbReference>
<evidence type="ECO:0000256" key="1">
    <source>
        <dbReference type="SAM" id="Phobius"/>
    </source>
</evidence>
<keyword evidence="3" id="KW-1185">Reference proteome</keyword>
<protein>
    <submittedName>
        <fullName evidence="2">Exporter of the RND superfamily</fullName>
    </submittedName>
</protein>
<accession>A0A286TVT9</accession>
<evidence type="ECO:0000313" key="3">
    <source>
        <dbReference type="Proteomes" id="UP000218542"/>
    </source>
</evidence>
<comment type="caution">
    <text evidence="2">The sequence shown here is derived from an EMBL/GenBank/DDBJ whole genome shotgun (WGS) entry which is preliminary data.</text>
</comment>
<keyword evidence="1" id="KW-0812">Transmembrane</keyword>
<sequence>MCNYIKSGLRFKGFKKTGEKLPYKTQKHKEKQKDIKENVVIKANKCFIMSLILYWYLSVFMAEFIKKNG</sequence>
<gene>
    <name evidence="2" type="ORF">SCALIN_C05_0049</name>
</gene>
<keyword evidence="1" id="KW-1133">Transmembrane helix</keyword>
<proteinExistence type="predicted"/>
<reference evidence="3" key="1">
    <citation type="journal article" date="2017" name="Environ. Microbiol. Rep.">
        <title>Genetic Diversity of Marine Anaerobic Ammonium-Oxidizing Bacteria as Revealed by Genomic and Proteomic Analyses of 'Candidatus Scalindua japonica'.</title>
        <authorList>
            <person name="Oshiki M."/>
            <person name="Mizuto K."/>
            <person name="Kimura Z."/>
            <person name="Kindaichi T."/>
            <person name="Satoh H."/>
            <person name="Okabe S."/>
        </authorList>
    </citation>
    <scope>NUCLEOTIDE SEQUENCE [LARGE SCALE GENOMIC DNA]</scope>
    <source>
        <strain evidence="3">husup-a2</strain>
    </source>
</reference>
<feature type="transmembrane region" description="Helical" evidence="1">
    <location>
        <begin position="46"/>
        <end position="65"/>
    </location>
</feature>
<keyword evidence="1" id="KW-0472">Membrane</keyword>
<dbReference type="Proteomes" id="UP000218542">
    <property type="component" value="Unassembled WGS sequence"/>
</dbReference>
<evidence type="ECO:0000313" key="2">
    <source>
        <dbReference type="EMBL" id="GAX59964.1"/>
    </source>
</evidence>
<dbReference type="AlphaFoldDB" id="A0A286TVT9"/>
<name>A0A286TVT9_9BACT</name>